<accession>A0AAV4M1S4</accession>
<keyword evidence="1" id="KW-0934">Plastid</keyword>
<evidence type="ECO:0000313" key="1">
    <source>
        <dbReference type="EMBL" id="GIX66442.1"/>
    </source>
</evidence>
<dbReference type="EMBL" id="BPLF01000008">
    <property type="protein sequence ID" value="GIX66442.1"/>
    <property type="molecule type" value="Genomic_DNA"/>
</dbReference>
<organism evidence="1 2">
    <name type="scientific">Babesia caballi</name>
    <dbReference type="NCBI Taxonomy" id="5871"/>
    <lineage>
        <taxon>Eukaryota</taxon>
        <taxon>Sar</taxon>
        <taxon>Alveolata</taxon>
        <taxon>Apicomplexa</taxon>
        <taxon>Aconoidasida</taxon>
        <taxon>Piroplasmida</taxon>
        <taxon>Babesiidae</taxon>
        <taxon>Babesia</taxon>
    </lineage>
</organism>
<geneLocation type="apicoplast" evidence="1"/>
<evidence type="ECO:0000313" key="2">
    <source>
        <dbReference type="Proteomes" id="UP001497744"/>
    </source>
</evidence>
<proteinExistence type="predicted"/>
<protein>
    <recommendedName>
        <fullName evidence="3">Ribosomal protein L5</fullName>
    </recommendedName>
</protein>
<dbReference type="Gene3D" id="3.30.1440.10">
    <property type="match status" value="1"/>
</dbReference>
<dbReference type="SUPFAM" id="SSF55282">
    <property type="entry name" value="RL5-like"/>
    <property type="match status" value="1"/>
</dbReference>
<gene>
    <name evidence="1" type="ORF">BcabD6B2_58790</name>
</gene>
<dbReference type="Proteomes" id="UP001497744">
    <property type="component" value="Unassembled WGS sequence"/>
</dbReference>
<dbReference type="InterPro" id="IPR022803">
    <property type="entry name" value="Ribosomal_uL5_dom_sf"/>
</dbReference>
<dbReference type="AlphaFoldDB" id="A0AAV4M1S4"/>
<sequence>MNNNSIIKKIIIYNYIYNNINYKKENFLSDITLSINTITRQRPFYLFNKKGEVIGSKTTLLNKNLKSFLYKFKRYTLIKLYSTSIFYKSIYNFDSNFNLDICLNSKSYFFEYFNYSNLGYMYKFNIKFIFNKNISNIVKLDYVLNILNFKLI</sequence>
<keyword evidence="1" id="KW-0933">Apicoplast</keyword>
<evidence type="ECO:0008006" key="3">
    <source>
        <dbReference type="Google" id="ProtNLM"/>
    </source>
</evidence>
<name>A0AAV4M1S4_BABCB</name>
<keyword evidence="2" id="KW-1185">Reference proteome</keyword>
<reference evidence="1 2" key="1">
    <citation type="submission" date="2021-06" db="EMBL/GenBank/DDBJ databases">
        <title>Genome sequence of Babesia caballi.</title>
        <authorList>
            <person name="Yamagishi J."/>
            <person name="Kidaka T."/>
            <person name="Ochi A."/>
        </authorList>
    </citation>
    <scope>NUCLEOTIDE SEQUENCE [LARGE SCALE GENOMIC DNA]</scope>
    <source>
        <strain evidence="1">USDA-D6B2</strain>
    </source>
</reference>
<comment type="caution">
    <text evidence="1">The sequence shown here is derived from an EMBL/GenBank/DDBJ whole genome shotgun (WGS) entry which is preliminary data.</text>
</comment>